<dbReference type="Proteomes" id="UP000214646">
    <property type="component" value="Unassembled WGS sequence"/>
</dbReference>
<protein>
    <recommendedName>
        <fullName evidence="3">Phage protein</fullName>
    </recommendedName>
</protein>
<dbReference type="RefSeq" id="WP_088257718.1">
    <property type="nucleotide sequence ID" value="NZ_NIDE01000014.1"/>
</dbReference>
<comment type="caution">
    <text evidence="1">The sequence shown here is derived from an EMBL/GenBank/DDBJ whole genome shotgun (WGS) entry which is preliminary data.</text>
</comment>
<dbReference type="AlphaFoldDB" id="A0A225DP02"/>
<evidence type="ECO:0000313" key="2">
    <source>
        <dbReference type="Proteomes" id="UP000214646"/>
    </source>
</evidence>
<accession>A0A225DP02</accession>
<reference evidence="2" key="1">
    <citation type="submission" date="2017-06" db="EMBL/GenBank/DDBJ databases">
        <title>Genome analysis of Fimbriiglobus ruber SP5, the first member of the order Planctomycetales with confirmed chitinolytic capability.</title>
        <authorList>
            <person name="Ravin N.V."/>
            <person name="Rakitin A.L."/>
            <person name="Ivanova A.A."/>
            <person name="Beletsky A.V."/>
            <person name="Kulichevskaya I.S."/>
            <person name="Mardanov A.V."/>
            <person name="Dedysh S.N."/>
        </authorList>
    </citation>
    <scope>NUCLEOTIDE SEQUENCE [LARGE SCALE GENOMIC DNA]</scope>
    <source>
        <strain evidence="2">SP5</strain>
    </source>
</reference>
<keyword evidence="2" id="KW-1185">Reference proteome</keyword>
<organism evidence="1 2">
    <name type="scientific">Fimbriiglobus ruber</name>
    <dbReference type="NCBI Taxonomy" id="1908690"/>
    <lineage>
        <taxon>Bacteria</taxon>
        <taxon>Pseudomonadati</taxon>
        <taxon>Planctomycetota</taxon>
        <taxon>Planctomycetia</taxon>
        <taxon>Gemmatales</taxon>
        <taxon>Gemmataceae</taxon>
        <taxon>Fimbriiglobus</taxon>
    </lineage>
</organism>
<proteinExistence type="predicted"/>
<evidence type="ECO:0008006" key="3">
    <source>
        <dbReference type="Google" id="ProtNLM"/>
    </source>
</evidence>
<dbReference type="EMBL" id="NIDE01000014">
    <property type="protein sequence ID" value="OWK37887.1"/>
    <property type="molecule type" value="Genomic_DNA"/>
</dbReference>
<evidence type="ECO:0000313" key="1">
    <source>
        <dbReference type="EMBL" id="OWK37887.1"/>
    </source>
</evidence>
<gene>
    <name evidence="1" type="ORF">FRUB_07007</name>
</gene>
<name>A0A225DP02_9BACT</name>
<sequence length="104" mass="11211">MSLSREDFLNFTIAPQKADIPELGKAVYMRQVSYDELQKCRVSSDPDIEALVYSACDEHGNPLFKLEDIAALKKKSAVLVAALALAAVKANKLDGGAVDDAKKG</sequence>